<reference evidence="2 3" key="2">
    <citation type="submission" date="2018-06" db="EMBL/GenBank/DDBJ databases">
        <title>Comparative genomics of rhizobia nodulating Arachis hypogaea in China.</title>
        <authorList>
            <person name="Li Y."/>
        </authorList>
    </citation>
    <scope>NUCLEOTIDE SEQUENCE [LARGE SCALE GENOMIC DNA]</scope>
    <source>
        <strain evidence="2 3">CCBAU 51658</strain>
        <plasmid evidence="2 3">unnamed</plasmid>
    </source>
</reference>
<evidence type="ECO:0000313" key="2">
    <source>
        <dbReference type="EMBL" id="QOZ64422.1"/>
    </source>
</evidence>
<evidence type="ECO:0000313" key="1">
    <source>
        <dbReference type="EMBL" id="GGI34048.1"/>
    </source>
</evidence>
<evidence type="ECO:0000313" key="3">
    <source>
        <dbReference type="Proteomes" id="UP000593880"/>
    </source>
</evidence>
<dbReference type="AlphaFoldDB" id="A0A410VHN7"/>
<dbReference type="GeneID" id="39480535"/>
<dbReference type="Proteomes" id="UP000593880">
    <property type="component" value="Plasmid unnamed"/>
</dbReference>
<dbReference type="EMBL" id="CP030058">
    <property type="protein sequence ID" value="QOZ64422.1"/>
    <property type="molecule type" value="Genomic_DNA"/>
</dbReference>
<protein>
    <recommendedName>
        <fullName evidence="5">Recombinase domain-containing protein</fullName>
    </recommendedName>
</protein>
<dbReference type="RefSeq" id="WP_128929830.1">
    <property type="nucleotide sequence ID" value="NZ_BMHC01000038.1"/>
</dbReference>
<gene>
    <name evidence="1" type="ORF">GCM10010987_77470</name>
    <name evidence="2" type="ORF">XH86_37465</name>
</gene>
<sequence length="119" mass="13225">MDAEIAAILNQEGFVAARGCAFKGENVRLLRTRWGIPTVKINGVDKNPMRWPDGSFSIQGAAAELGVTPQTVFDYLARGMLAGRQLTKGQPWQIELSDEQISQLRNRVQHTKRSKEEAS</sequence>
<reference evidence="1" key="3">
    <citation type="submission" date="2022-12" db="EMBL/GenBank/DDBJ databases">
        <authorList>
            <person name="Sun Q."/>
            <person name="Zhou Y."/>
        </authorList>
    </citation>
    <scope>NUCLEOTIDE SEQUENCE</scope>
    <source>
        <strain evidence="1">CGMCC 1.15034</strain>
    </source>
</reference>
<organism evidence="1 4">
    <name type="scientific">Bradyrhizobium guangdongense</name>
    <dbReference type="NCBI Taxonomy" id="1325090"/>
    <lineage>
        <taxon>Bacteria</taxon>
        <taxon>Pseudomonadati</taxon>
        <taxon>Pseudomonadota</taxon>
        <taxon>Alphaproteobacteria</taxon>
        <taxon>Hyphomicrobiales</taxon>
        <taxon>Nitrobacteraceae</taxon>
        <taxon>Bradyrhizobium</taxon>
    </lineage>
</organism>
<dbReference type="OrthoDB" id="7475655at2"/>
<geneLocation type="plasmid" evidence="2 3">
    <name>unnamed</name>
</geneLocation>
<keyword evidence="3" id="KW-1185">Reference proteome</keyword>
<dbReference type="EMBL" id="BMHC01000038">
    <property type="protein sequence ID" value="GGI34048.1"/>
    <property type="molecule type" value="Genomic_DNA"/>
</dbReference>
<keyword evidence="2" id="KW-0614">Plasmid</keyword>
<accession>A0A410VHN7</accession>
<proteinExistence type="predicted"/>
<dbReference type="Proteomes" id="UP000625079">
    <property type="component" value="Unassembled WGS sequence"/>
</dbReference>
<evidence type="ECO:0000313" key="4">
    <source>
        <dbReference type="Proteomes" id="UP000625079"/>
    </source>
</evidence>
<reference evidence="1" key="1">
    <citation type="journal article" date="2014" name="Int. J. Syst. Evol. Microbiol.">
        <title>Complete genome sequence of Corynebacterium casei LMG S-19264T (=DSM 44701T), isolated from a smear-ripened cheese.</title>
        <authorList>
            <consortium name="US DOE Joint Genome Institute (JGI-PGF)"/>
            <person name="Walter F."/>
            <person name="Albersmeier A."/>
            <person name="Kalinowski J."/>
            <person name="Ruckert C."/>
        </authorList>
    </citation>
    <scope>NUCLEOTIDE SEQUENCE</scope>
    <source>
        <strain evidence="1">CGMCC 1.15034</strain>
    </source>
</reference>
<name>A0A410VHN7_9BRAD</name>
<evidence type="ECO:0008006" key="5">
    <source>
        <dbReference type="Google" id="ProtNLM"/>
    </source>
</evidence>